<keyword evidence="2 5" id="KW-0812">Transmembrane</keyword>
<name>A0ABD1KNE4_9TELE</name>
<evidence type="ECO:0000256" key="4">
    <source>
        <dbReference type="ARBA" id="ARBA00023136"/>
    </source>
</evidence>
<evidence type="ECO:0000256" key="1">
    <source>
        <dbReference type="ARBA" id="ARBA00004141"/>
    </source>
</evidence>
<keyword evidence="4 5" id="KW-0472">Membrane</keyword>
<keyword evidence="7" id="KW-1185">Reference proteome</keyword>
<dbReference type="PANTHER" id="PTHR20516:SF2">
    <property type="entry name" value="TRANSMEMBRANE PROTEIN 114"/>
    <property type="match status" value="1"/>
</dbReference>
<dbReference type="InterPro" id="IPR039951">
    <property type="entry name" value="TMEM114/TMEM235"/>
</dbReference>
<evidence type="ECO:0000313" key="6">
    <source>
        <dbReference type="EMBL" id="KAL2100624.1"/>
    </source>
</evidence>
<dbReference type="GO" id="GO:0016020">
    <property type="term" value="C:membrane"/>
    <property type="evidence" value="ECO:0007669"/>
    <property type="project" value="UniProtKB-SubCell"/>
</dbReference>
<dbReference type="AlphaFoldDB" id="A0ABD1KNE4"/>
<evidence type="ECO:0000256" key="3">
    <source>
        <dbReference type="ARBA" id="ARBA00022989"/>
    </source>
</evidence>
<accession>A0ABD1KNE4</accession>
<dbReference type="Proteomes" id="UP001591681">
    <property type="component" value="Unassembled WGS sequence"/>
</dbReference>
<evidence type="ECO:0000313" key="7">
    <source>
        <dbReference type="Proteomes" id="UP001591681"/>
    </source>
</evidence>
<gene>
    <name evidence="6" type="ORF">ACEWY4_002385</name>
</gene>
<evidence type="ECO:0008006" key="8">
    <source>
        <dbReference type="Google" id="ProtNLM"/>
    </source>
</evidence>
<dbReference type="InterPro" id="IPR004031">
    <property type="entry name" value="PMP22/EMP/MP20/Claudin"/>
</dbReference>
<keyword evidence="3 5" id="KW-1133">Transmembrane helix</keyword>
<organism evidence="6 7">
    <name type="scientific">Coilia grayii</name>
    <name type="common">Gray's grenadier anchovy</name>
    <dbReference type="NCBI Taxonomy" id="363190"/>
    <lineage>
        <taxon>Eukaryota</taxon>
        <taxon>Metazoa</taxon>
        <taxon>Chordata</taxon>
        <taxon>Craniata</taxon>
        <taxon>Vertebrata</taxon>
        <taxon>Euteleostomi</taxon>
        <taxon>Actinopterygii</taxon>
        <taxon>Neopterygii</taxon>
        <taxon>Teleostei</taxon>
        <taxon>Clupei</taxon>
        <taxon>Clupeiformes</taxon>
        <taxon>Clupeoidei</taxon>
        <taxon>Engraulidae</taxon>
        <taxon>Coilinae</taxon>
        <taxon>Coilia</taxon>
    </lineage>
</organism>
<sequence>MCTSVTGLPDFLEVWKHFLPAKDLRAAFLVLLPLSVIIMLVGSVLGIIGLLARAHRPLLVTGFLLMFGALTTLSGVCIYVAYCAAGYREAARLLLAQSADGSRTLDEDVDIRFGWSLALACMSLVGEALTGAAVLAAAWRVSHRTTREDQGI</sequence>
<dbReference type="Pfam" id="PF13903">
    <property type="entry name" value="Claudin_2"/>
    <property type="match status" value="1"/>
</dbReference>
<feature type="transmembrane region" description="Helical" evidence="5">
    <location>
        <begin position="58"/>
        <end position="82"/>
    </location>
</feature>
<proteinExistence type="predicted"/>
<dbReference type="EMBL" id="JBHFQA010000003">
    <property type="protein sequence ID" value="KAL2100624.1"/>
    <property type="molecule type" value="Genomic_DNA"/>
</dbReference>
<reference evidence="6 7" key="1">
    <citation type="submission" date="2024-09" db="EMBL/GenBank/DDBJ databases">
        <title>A chromosome-level genome assembly of Gray's grenadier anchovy, Coilia grayii.</title>
        <authorList>
            <person name="Fu Z."/>
        </authorList>
    </citation>
    <scope>NUCLEOTIDE SEQUENCE [LARGE SCALE GENOMIC DNA]</scope>
    <source>
        <strain evidence="6">G4</strain>
        <tissue evidence="6">Muscle</tissue>
    </source>
</reference>
<dbReference type="Gene3D" id="1.20.140.150">
    <property type="match status" value="1"/>
</dbReference>
<evidence type="ECO:0000256" key="2">
    <source>
        <dbReference type="ARBA" id="ARBA00022692"/>
    </source>
</evidence>
<evidence type="ECO:0000256" key="5">
    <source>
        <dbReference type="SAM" id="Phobius"/>
    </source>
</evidence>
<protein>
    <recommendedName>
        <fullName evidence="8">Transmembrane protein 114</fullName>
    </recommendedName>
</protein>
<dbReference type="PANTHER" id="PTHR20516">
    <property type="entry name" value="TRANSMEMBRANE PROTEIN 114/235 FAMILY MEMBER"/>
    <property type="match status" value="1"/>
</dbReference>
<comment type="subcellular location">
    <subcellularLocation>
        <location evidence="1">Membrane</location>
        <topology evidence="1">Multi-pass membrane protein</topology>
    </subcellularLocation>
</comment>
<comment type="caution">
    <text evidence="6">The sequence shown here is derived from an EMBL/GenBank/DDBJ whole genome shotgun (WGS) entry which is preliminary data.</text>
</comment>
<feature type="transmembrane region" description="Helical" evidence="5">
    <location>
        <begin position="113"/>
        <end position="139"/>
    </location>
</feature>
<feature type="transmembrane region" description="Helical" evidence="5">
    <location>
        <begin position="26"/>
        <end position="51"/>
    </location>
</feature>